<evidence type="ECO:0000259" key="2">
    <source>
        <dbReference type="Pfam" id="PF07540"/>
    </source>
</evidence>
<dbReference type="InterPro" id="IPR011501">
    <property type="entry name" value="Noc3_N"/>
</dbReference>
<dbReference type="GO" id="GO:0003682">
    <property type="term" value="F:chromatin binding"/>
    <property type="evidence" value="ECO:0007669"/>
    <property type="project" value="TreeGrafter"/>
</dbReference>
<evidence type="ECO:0000256" key="1">
    <source>
        <dbReference type="SAM" id="Phobius"/>
    </source>
</evidence>
<reference evidence="3 4" key="1">
    <citation type="submission" date="2016-10" db="EMBL/GenBank/DDBJ databases">
        <title>Reductive evolution of mitochondrial metabolism and differential evolution of invasion-related proteins in Cryptosporidium.</title>
        <authorList>
            <person name="Liu S."/>
            <person name="Roellig D.M."/>
            <person name="Guo Y."/>
            <person name="Li N."/>
            <person name="Frace M.A."/>
            <person name="Tang K."/>
            <person name="Zhang L."/>
            <person name="Feng Y."/>
            <person name="Xiao L."/>
        </authorList>
    </citation>
    <scope>NUCLEOTIDE SEQUENCE [LARGE SCALE GENOMIC DNA]</scope>
    <source>
        <strain evidence="3">30847</strain>
    </source>
</reference>
<dbReference type="EMBL" id="LRBS01000033">
    <property type="protein sequence ID" value="OII77608.1"/>
    <property type="molecule type" value="Genomic_DNA"/>
</dbReference>
<feature type="transmembrane region" description="Helical" evidence="1">
    <location>
        <begin position="556"/>
        <end position="573"/>
    </location>
</feature>
<dbReference type="AlphaFoldDB" id="A0A1J4MTV4"/>
<dbReference type="Pfam" id="PF07540">
    <property type="entry name" value="NOC3p"/>
    <property type="match status" value="1"/>
</dbReference>
<accession>A0A1J4MTV4</accession>
<dbReference type="PANTHER" id="PTHR14428">
    <property type="entry name" value="NUCLEOLAR COMPLEX PROTEIN 3"/>
    <property type="match status" value="1"/>
</dbReference>
<feature type="transmembrane region" description="Helical" evidence="1">
    <location>
        <begin position="430"/>
        <end position="450"/>
    </location>
</feature>
<dbReference type="OrthoDB" id="10263597at2759"/>
<comment type="caution">
    <text evidence="3">The sequence shown here is derived from an EMBL/GenBank/DDBJ whole genome shotgun (WGS) entry which is preliminary data.</text>
</comment>
<protein>
    <recommendedName>
        <fullName evidence="2">Nucleolar complex-associated protein 3 N-terminal domain-containing protein</fullName>
    </recommendedName>
</protein>
<dbReference type="InterPro" id="IPR016903">
    <property type="entry name" value="Nucleolar_cplx-assoc_3"/>
</dbReference>
<evidence type="ECO:0000313" key="4">
    <source>
        <dbReference type="Proteomes" id="UP000186804"/>
    </source>
</evidence>
<dbReference type="PANTHER" id="PTHR14428:SF5">
    <property type="entry name" value="NUCLEOLAR COMPLEX PROTEIN 3 HOMOLOG"/>
    <property type="match status" value="1"/>
</dbReference>
<name>A0A1J4MTV4_9CRYT</name>
<gene>
    <name evidence="3" type="ORF">cand_016150</name>
</gene>
<keyword evidence="1" id="KW-0472">Membrane</keyword>
<dbReference type="VEuPathDB" id="CryptoDB:cand_016150"/>
<dbReference type="Proteomes" id="UP000186804">
    <property type="component" value="Unassembled WGS sequence"/>
</dbReference>
<organism evidence="3 4">
    <name type="scientific">Cryptosporidium andersoni</name>
    <dbReference type="NCBI Taxonomy" id="117008"/>
    <lineage>
        <taxon>Eukaryota</taxon>
        <taxon>Sar</taxon>
        <taxon>Alveolata</taxon>
        <taxon>Apicomplexa</taxon>
        <taxon>Conoidasida</taxon>
        <taxon>Coccidia</taxon>
        <taxon>Eucoccidiorida</taxon>
        <taxon>Eimeriorina</taxon>
        <taxon>Cryptosporidiidae</taxon>
        <taxon>Cryptosporidium</taxon>
    </lineage>
</organism>
<evidence type="ECO:0000313" key="3">
    <source>
        <dbReference type="EMBL" id="OII77608.1"/>
    </source>
</evidence>
<dbReference type="GO" id="GO:0005730">
    <property type="term" value="C:nucleolus"/>
    <property type="evidence" value="ECO:0007669"/>
    <property type="project" value="TreeGrafter"/>
</dbReference>
<proteinExistence type="predicted"/>
<feature type="domain" description="Nucleolar complex-associated protein 3 N-terminal" evidence="2">
    <location>
        <begin position="107"/>
        <end position="203"/>
    </location>
</feature>
<dbReference type="RefSeq" id="XP_067069454.1">
    <property type="nucleotide sequence ID" value="XM_067211850.1"/>
</dbReference>
<keyword evidence="1" id="KW-1133">Transmembrane helix</keyword>
<dbReference type="GO" id="GO:0006270">
    <property type="term" value="P:DNA replication initiation"/>
    <property type="evidence" value="ECO:0007669"/>
    <property type="project" value="TreeGrafter"/>
</dbReference>
<dbReference type="GeneID" id="92365800"/>
<sequence length="707" mass="82027">MELEDIYGLKRSLKSFNRWSELAEKKSRLPIFTRDSGWTTPKRDLAKINKNPSLTKTKTRRLELLEKRYALNKVDTNCNTCTANKLENKVNQTDFDSHTTSIIKTPRDIAVLCQTVMAHPEENIALLEGLLSFCETNRIKVNGDLTELAILSLTLVIRDIVPGYKISEHIMNLSIKKTDNVMISKDLQKIQSFERKIVNIYKRTCLLLCKILKSVHCKFINKRSVVKASADLLEFTFHFNHHVILLRWLILYLMSRHKEINNTYIEYCSDCFTNILTSDINLQIGVEALEIIYQVLFLDIKSKKSLKYKLTCWILKPFTKYSPWIRIQESKTEMVRLFGKNSSSINENISEELQQTNSTRDNIEVLKKREEIILNKLFALYTKVLMIDEEDLEYIYLGISHYSHRINEKLTSELIGLIKNKLLNENSFTITWVNFFVIMKTAVILLKNLIKSNEELERDQSWIIRSLLTRIKESETFLSKIYKSHNKLKPNLNNKIHSINVRENNLHKNEVFISNISILGYNSSDSNKYSQIINTFQSNDMTHLIMQISTICKTNINYLYVLLLYLINISWFLSILGNSIASCNLMFIVAQLIIKFPKLKILLDPEGISCNEFPLDNGFTSNLNYQEISICNLLVQFIESQACDTVKFASASLLTESPDEKVRNNAISFLRSSIKDINQSNVGNITPSYYILKFINQMRNSKENILN</sequence>
<keyword evidence="1" id="KW-0812">Transmembrane</keyword>
<keyword evidence="4" id="KW-1185">Reference proteome</keyword>